<evidence type="ECO:0000256" key="4">
    <source>
        <dbReference type="ARBA" id="ARBA00022737"/>
    </source>
</evidence>
<evidence type="ECO:0000256" key="1">
    <source>
        <dbReference type="ARBA" id="ARBA00004604"/>
    </source>
</evidence>
<feature type="region of interest" description="Disordered" evidence="7">
    <location>
        <begin position="214"/>
        <end position="246"/>
    </location>
</feature>
<dbReference type="OrthoDB" id="1935146at2759"/>
<dbReference type="Gene3D" id="2.130.10.10">
    <property type="entry name" value="YVTN repeat-like/Quinoprotein amine dehydrogenase"/>
    <property type="match status" value="1"/>
</dbReference>
<dbReference type="EMBL" id="KB467831">
    <property type="protein sequence ID" value="PCH33187.1"/>
    <property type="molecule type" value="Genomic_DNA"/>
</dbReference>
<evidence type="ECO:0000313" key="8">
    <source>
        <dbReference type="EMBL" id="PCH33187.1"/>
    </source>
</evidence>
<proteinExistence type="inferred from homology"/>
<dbReference type="SMART" id="SM00320">
    <property type="entry name" value="WD40"/>
    <property type="match status" value="3"/>
</dbReference>
<dbReference type="SUPFAM" id="SSF50978">
    <property type="entry name" value="WD40 repeat-like"/>
    <property type="match status" value="1"/>
</dbReference>
<dbReference type="InterPro" id="IPR045161">
    <property type="entry name" value="Utp18"/>
</dbReference>
<evidence type="ECO:0000256" key="7">
    <source>
        <dbReference type="SAM" id="MobiDB-lite"/>
    </source>
</evidence>
<organism evidence="8 9">
    <name type="scientific">Wolfiporia cocos (strain MD-104)</name>
    <name type="common">Brown rot fungus</name>
    <dbReference type="NCBI Taxonomy" id="742152"/>
    <lineage>
        <taxon>Eukaryota</taxon>
        <taxon>Fungi</taxon>
        <taxon>Dikarya</taxon>
        <taxon>Basidiomycota</taxon>
        <taxon>Agaricomycotina</taxon>
        <taxon>Agaricomycetes</taxon>
        <taxon>Polyporales</taxon>
        <taxon>Phaeolaceae</taxon>
        <taxon>Wolfiporia</taxon>
    </lineage>
</organism>
<evidence type="ECO:0000256" key="6">
    <source>
        <dbReference type="ARBA" id="ARBA00025767"/>
    </source>
</evidence>
<evidence type="ECO:0000313" key="9">
    <source>
        <dbReference type="Proteomes" id="UP000218811"/>
    </source>
</evidence>
<keyword evidence="2" id="KW-0698">rRNA processing</keyword>
<dbReference type="GO" id="GO:0006364">
    <property type="term" value="P:rRNA processing"/>
    <property type="evidence" value="ECO:0007669"/>
    <property type="project" value="UniProtKB-KW"/>
</dbReference>
<dbReference type="PANTHER" id="PTHR18359:SF0">
    <property type="entry name" value="U3 SMALL NUCLEOLAR RNA-ASSOCIATED PROTEIN 18 HOMOLOG"/>
    <property type="match status" value="1"/>
</dbReference>
<evidence type="ECO:0000256" key="2">
    <source>
        <dbReference type="ARBA" id="ARBA00022552"/>
    </source>
</evidence>
<evidence type="ECO:0000256" key="3">
    <source>
        <dbReference type="ARBA" id="ARBA00022574"/>
    </source>
</evidence>
<feature type="compositionally biased region" description="Acidic residues" evidence="7">
    <location>
        <begin position="121"/>
        <end position="136"/>
    </location>
</feature>
<feature type="region of interest" description="Disordered" evidence="7">
    <location>
        <begin position="31"/>
        <end position="175"/>
    </location>
</feature>
<accession>A0A2H3JB60</accession>
<dbReference type="GO" id="GO:0032040">
    <property type="term" value="C:small-subunit processome"/>
    <property type="evidence" value="ECO:0007669"/>
    <property type="project" value="TreeGrafter"/>
</dbReference>
<keyword evidence="9" id="KW-1185">Reference proteome</keyword>
<keyword evidence="3" id="KW-0853">WD repeat</keyword>
<dbReference type="InterPro" id="IPR001680">
    <property type="entry name" value="WD40_rpt"/>
</dbReference>
<dbReference type="STRING" id="742152.A0A2H3JB60"/>
<feature type="compositionally biased region" description="Polar residues" evidence="7">
    <location>
        <begin position="214"/>
        <end position="223"/>
    </location>
</feature>
<dbReference type="GO" id="GO:0034388">
    <property type="term" value="C:Pwp2p-containing subcomplex of 90S preribosome"/>
    <property type="evidence" value="ECO:0007669"/>
    <property type="project" value="TreeGrafter"/>
</dbReference>
<dbReference type="InterPro" id="IPR036322">
    <property type="entry name" value="WD40_repeat_dom_sf"/>
</dbReference>
<protein>
    <submittedName>
        <fullName evidence="8">WD40 repeat-like protein</fullName>
    </submittedName>
</protein>
<dbReference type="InterPro" id="IPR015943">
    <property type="entry name" value="WD40/YVTN_repeat-like_dom_sf"/>
</dbReference>
<comment type="subcellular location">
    <subcellularLocation>
        <location evidence="1">Nucleus</location>
        <location evidence="1">Nucleolus</location>
    </subcellularLocation>
</comment>
<dbReference type="AlphaFoldDB" id="A0A2H3JB60"/>
<dbReference type="PANTHER" id="PTHR18359">
    <property type="entry name" value="WD-REPEAT PROTEIN-RELATED"/>
    <property type="match status" value="1"/>
</dbReference>
<feature type="compositionally biased region" description="Polar residues" evidence="7">
    <location>
        <begin position="137"/>
        <end position="148"/>
    </location>
</feature>
<name>A0A2H3JB60_WOLCO</name>
<dbReference type="OMA" id="DLNRATY"/>
<gene>
    <name evidence="8" type="ORF">WOLCODRAFT_86616</name>
</gene>
<keyword evidence="4" id="KW-0677">Repeat</keyword>
<dbReference type="Proteomes" id="UP000218811">
    <property type="component" value="Unassembled WGS sequence"/>
</dbReference>
<comment type="similarity">
    <text evidence="6">Belongs to the WD repeat UTP18 family.</text>
</comment>
<keyword evidence="5" id="KW-0539">Nucleus</keyword>
<evidence type="ECO:0000256" key="5">
    <source>
        <dbReference type="ARBA" id="ARBA00023242"/>
    </source>
</evidence>
<reference evidence="8 9" key="1">
    <citation type="journal article" date="2012" name="Science">
        <title>The Paleozoic origin of enzymatic lignin decomposition reconstructed from 31 fungal genomes.</title>
        <authorList>
            <person name="Floudas D."/>
            <person name="Binder M."/>
            <person name="Riley R."/>
            <person name="Barry K."/>
            <person name="Blanchette R.A."/>
            <person name="Henrissat B."/>
            <person name="Martinez A.T."/>
            <person name="Otillar R."/>
            <person name="Spatafora J.W."/>
            <person name="Yadav J.S."/>
            <person name="Aerts A."/>
            <person name="Benoit I."/>
            <person name="Boyd A."/>
            <person name="Carlson A."/>
            <person name="Copeland A."/>
            <person name="Coutinho P.M."/>
            <person name="de Vries R.P."/>
            <person name="Ferreira P."/>
            <person name="Findley K."/>
            <person name="Foster B."/>
            <person name="Gaskell J."/>
            <person name="Glotzer D."/>
            <person name="Gorecki P."/>
            <person name="Heitman J."/>
            <person name="Hesse C."/>
            <person name="Hori C."/>
            <person name="Igarashi K."/>
            <person name="Jurgens J.A."/>
            <person name="Kallen N."/>
            <person name="Kersten P."/>
            <person name="Kohler A."/>
            <person name="Kuees U."/>
            <person name="Kumar T.K.A."/>
            <person name="Kuo A."/>
            <person name="LaButti K."/>
            <person name="Larrondo L.F."/>
            <person name="Lindquist E."/>
            <person name="Ling A."/>
            <person name="Lombard V."/>
            <person name="Lucas S."/>
            <person name="Lundell T."/>
            <person name="Martin R."/>
            <person name="McLaughlin D.J."/>
            <person name="Morgenstern I."/>
            <person name="Morin E."/>
            <person name="Murat C."/>
            <person name="Nagy L.G."/>
            <person name="Nolan M."/>
            <person name="Ohm R.A."/>
            <person name="Patyshakuliyeva A."/>
            <person name="Rokas A."/>
            <person name="Ruiz-Duenas F.J."/>
            <person name="Sabat G."/>
            <person name="Salamov A."/>
            <person name="Samejima M."/>
            <person name="Schmutz J."/>
            <person name="Slot J.C."/>
            <person name="St John F."/>
            <person name="Stenlid J."/>
            <person name="Sun H."/>
            <person name="Sun S."/>
            <person name="Syed K."/>
            <person name="Tsang A."/>
            <person name="Wiebenga A."/>
            <person name="Young D."/>
            <person name="Pisabarro A."/>
            <person name="Eastwood D.C."/>
            <person name="Martin F."/>
            <person name="Cullen D."/>
            <person name="Grigoriev I.V."/>
            <person name="Hibbett D.S."/>
        </authorList>
    </citation>
    <scope>NUCLEOTIDE SEQUENCE [LARGE SCALE GENOMIC DNA]</scope>
    <source>
        <strain evidence="8 9">MD-104</strain>
    </source>
</reference>
<sequence length="494" mass="54399">MVKHPHKKQKTVKGFGYTSEAVQPLGAIISATDDAAKDDEERRLESSLFGTPYEPSGQLGIELPSVSDEEDEDNAGAKELQNLLDSDLFFIDDGVGQPPQSDQPTSDVDFEEGNFHTARDPEDEEEPDKMDVEETSDGQNKGMSQTPAPFNRSRHRKSAWVDPDDPTLQVSLSTDKRRRKLRDALSEDVVGGREYERRLRRQFEKINPTPSWAVNARTKLQSKQVKRRRPSSLSASESDEDAPVSELLSDTRGILQRSRKTNVLSQGTIAIERLRDANLSAKAEGAVKTIQFHPSPQVPVLLTASADRRLRLFNIDGHTNPHLQTVHIPDLPLTNALFHPSGASVLLTGPRPYYYIQDLQSGATIRSPRGLWGTTFTNANTAAQDGSLEMCAFDPTGSVLAVAGRRGHIHLVDWRGGQGQVVGSVKMNVGVKSLWWAGGGRSELMTLGEDAEVYMWDVGGRKCVRRWNDDGGYGSRILGGDRAGQYLAIGCAFI</sequence>